<comment type="caution">
    <text evidence="2">The sequence shown here is derived from an EMBL/GenBank/DDBJ whole genome shotgun (WGS) entry which is preliminary data.</text>
</comment>
<keyword evidence="3" id="KW-1185">Reference proteome</keyword>
<dbReference type="Gene3D" id="3.30.40.10">
    <property type="entry name" value="Zinc/RING finger domain, C3HC4 (zinc finger)"/>
    <property type="match status" value="1"/>
</dbReference>
<evidence type="ECO:0000313" key="3">
    <source>
        <dbReference type="Proteomes" id="UP001206128"/>
    </source>
</evidence>
<dbReference type="Pfam" id="PF02148">
    <property type="entry name" value="zf-UBP"/>
    <property type="match status" value="1"/>
</dbReference>
<evidence type="ECO:0000259" key="1">
    <source>
        <dbReference type="PROSITE" id="PS50271"/>
    </source>
</evidence>
<feature type="domain" description="UBP-type" evidence="1">
    <location>
        <begin position="3"/>
        <end position="86"/>
    </location>
</feature>
<protein>
    <submittedName>
        <fullName evidence="2">Ubiquitin-hydrolase Zn-finger-containing protein</fullName>
    </submittedName>
</protein>
<dbReference type="InterPro" id="IPR013083">
    <property type="entry name" value="Znf_RING/FYVE/PHD"/>
</dbReference>
<organism evidence="2 3">
    <name type="scientific">Goodfellowiella coeruleoviolacea</name>
    <dbReference type="NCBI Taxonomy" id="334858"/>
    <lineage>
        <taxon>Bacteria</taxon>
        <taxon>Bacillati</taxon>
        <taxon>Actinomycetota</taxon>
        <taxon>Actinomycetes</taxon>
        <taxon>Pseudonocardiales</taxon>
        <taxon>Pseudonocardiaceae</taxon>
        <taxon>Goodfellowiella</taxon>
    </lineage>
</organism>
<dbReference type="EMBL" id="JAMTCK010000001">
    <property type="protein sequence ID" value="MCP2163354.1"/>
    <property type="molecule type" value="Genomic_DNA"/>
</dbReference>
<accession>A0AAE3KEG8</accession>
<dbReference type="PROSITE" id="PS50271">
    <property type="entry name" value="ZF_UBP"/>
    <property type="match status" value="1"/>
</dbReference>
<evidence type="ECO:0000313" key="2">
    <source>
        <dbReference type="EMBL" id="MCP2163354.1"/>
    </source>
</evidence>
<dbReference type="SUPFAM" id="SSF57850">
    <property type="entry name" value="RING/U-box"/>
    <property type="match status" value="1"/>
</dbReference>
<gene>
    <name evidence="2" type="ORF">LX83_000194</name>
</gene>
<dbReference type="AlphaFoldDB" id="A0AAE3KEG8"/>
<reference evidence="2" key="1">
    <citation type="submission" date="2022-06" db="EMBL/GenBank/DDBJ databases">
        <title>Genomic Encyclopedia of Archaeal and Bacterial Type Strains, Phase II (KMG-II): from individual species to whole genera.</title>
        <authorList>
            <person name="Goeker M."/>
        </authorList>
    </citation>
    <scope>NUCLEOTIDE SEQUENCE</scope>
    <source>
        <strain evidence="2">DSM 43935</strain>
    </source>
</reference>
<dbReference type="GO" id="GO:0008270">
    <property type="term" value="F:zinc ion binding"/>
    <property type="evidence" value="ECO:0007669"/>
    <property type="project" value="InterPro"/>
</dbReference>
<dbReference type="Proteomes" id="UP001206128">
    <property type="component" value="Unassembled WGS sequence"/>
</dbReference>
<name>A0AAE3KEG8_9PSEU</name>
<dbReference type="RefSeq" id="WP_253765914.1">
    <property type="nucleotide sequence ID" value="NZ_JAMTCK010000001.1"/>
</dbReference>
<sequence>MNQPDPHLAQVRDVVPRTPQGCAECLRLGSAWVHLRLCLTCGHVGCCDSSPHKHAREHAATEGHPIVRSFEPGENWRWCFVDEAFV</sequence>
<proteinExistence type="predicted"/>
<dbReference type="InterPro" id="IPR001607">
    <property type="entry name" value="Znf_UBP"/>
</dbReference>